<gene>
    <name evidence="1" type="ORF">NEZAVI_LOCUS8694</name>
</gene>
<reference evidence="1" key="1">
    <citation type="submission" date="2022-01" db="EMBL/GenBank/DDBJ databases">
        <authorList>
            <person name="King R."/>
        </authorList>
    </citation>
    <scope>NUCLEOTIDE SEQUENCE</scope>
</reference>
<dbReference type="PANTHER" id="PTHR21053">
    <property type="entry name" value="TRANSCRIPTION ELONGATION FACTOR, MITOCHONDRIAL"/>
    <property type="match status" value="1"/>
</dbReference>
<dbReference type="GO" id="GO:0030337">
    <property type="term" value="F:DNA polymerase processivity factor activity"/>
    <property type="evidence" value="ECO:0007669"/>
    <property type="project" value="TreeGrafter"/>
</dbReference>
<evidence type="ECO:0008006" key="3">
    <source>
        <dbReference type="Google" id="ProtNLM"/>
    </source>
</evidence>
<dbReference type="AlphaFoldDB" id="A0A9P0HCB2"/>
<proteinExistence type="predicted"/>
<dbReference type="OrthoDB" id="5949570at2759"/>
<sequence length="308" mass="34787">MMSMLSGLLRKFDVKYFSTCQTFFQRIYSSQEKEFILNKINERDLPNGSLSSSQLIKINQYLEKKKLTTLEDLLNINGIGPKVLRKFCDTILDNENGTKKVAKVKKRVLNLATPPIGENQKKDLIDITAIHVGTGHISWALINSLNKSLLEWDFKEYMLDKGSLYDSLSVVEKVVPLIPHGHIYILEEMGSGRNHVDYSRNLITAMLSSFIQGSRGEGKEYPVVAFIKPAVKNNLYKAAVGSERVSLQNQVVSIIDERSSTDCLSFPQELKAKFFSLKPNTREDMTQALLSATSFINVILNGRTLNFK</sequence>
<accession>A0A9P0HCB2</accession>
<keyword evidence="2" id="KW-1185">Reference proteome</keyword>
<dbReference type="PANTHER" id="PTHR21053:SF2">
    <property type="entry name" value="TRANSCRIPTION ELONGATION FACTOR, MITOCHONDRIAL"/>
    <property type="match status" value="1"/>
</dbReference>
<name>A0A9P0HCB2_NEZVI</name>
<dbReference type="GO" id="GO:0006392">
    <property type="term" value="P:transcription elongation by mitochondrial RNA polymerase"/>
    <property type="evidence" value="ECO:0007669"/>
    <property type="project" value="InterPro"/>
</dbReference>
<dbReference type="InterPro" id="IPR039150">
    <property type="entry name" value="TEFM"/>
</dbReference>
<protein>
    <recommendedName>
        <fullName evidence="3">Transcription elongation factor, mitochondrial</fullName>
    </recommendedName>
</protein>
<evidence type="ECO:0000313" key="1">
    <source>
        <dbReference type="EMBL" id="CAH1399197.1"/>
    </source>
</evidence>
<evidence type="ECO:0000313" key="2">
    <source>
        <dbReference type="Proteomes" id="UP001152798"/>
    </source>
</evidence>
<dbReference type="EMBL" id="OV725080">
    <property type="protein sequence ID" value="CAH1399197.1"/>
    <property type="molecule type" value="Genomic_DNA"/>
</dbReference>
<dbReference type="Proteomes" id="UP001152798">
    <property type="component" value="Chromosome 4"/>
</dbReference>
<organism evidence="1 2">
    <name type="scientific">Nezara viridula</name>
    <name type="common">Southern green stink bug</name>
    <name type="synonym">Cimex viridulus</name>
    <dbReference type="NCBI Taxonomy" id="85310"/>
    <lineage>
        <taxon>Eukaryota</taxon>
        <taxon>Metazoa</taxon>
        <taxon>Ecdysozoa</taxon>
        <taxon>Arthropoda</taxon>
        <taxon>Hexapoda</taxon>
        <taxon>Insecta</taxon>
        <taxon>Pterygota</taxon>
        <taxon>Neoptera</taxon>
        <taxon>Paraneoptera</taxon>
        <taxon>Hemiptera</taxon>
        <taxon>Heteroptera</taxon>
        <taxon>Panheteroptera</taxon>
        <taxon>Pentatomomorpha</taxon>
        <taxon>Pentatomoidea</taxon>
        <taxon>Pentatomidae</taxon>
        <taxon>Pentatominae</taxon>
        <taxon>Nezara</taxon>
    </lineage>
</organism>
<dbReference type="GO" id="GO:0042645">
    <property type="term" value="C:mitochondrial nucleoid"/>
    <property type="evidence" value="ECO:0007669"/>
    <property type="project" value="TreeGrafter"/>
</dbReference>